<gene>
    <name evidence="1" type="ORF">OS493_002923</name>
</gene>
<name>A0A9X0CI83_9CNID</name>
<accession>A0A9X0CI83</accession>
<dbReference type="EMBL" id="MU827778">
    <property type="protein sequence ID" value="KAJ7340192.1"/>
    <property type="molecule type" value="Genomic_DNA"/>
</dbReference>
<dbReference type="Proteomes" id="UP001163046">
    <property type="component" value="Unassembled WGS sequence"/>
</dbReference>
<protein>
    <submittedName>
        <fullName evidence="1">Uncharacterized protein</fullName>
    </submittedName>
</protein>
<sequence>MPESEITRITRSTARGFLSRNPQPKYKYIEDPADVVSLTYKNQFSQFNVKYYELKVTVSPIFGRFSGEQVVFHYDWDTVKVSVDKILVYVMFLRAGTSPENVLRFCLNFLYSSDAKRILSKHDINGDEVSIQSKVENTPASLVVQCLRSVVINMESMPRNELQYLPNPYQELFLPDSSFVQTKFNLWPRHVRGEALL</sequence>
<organism evidence="1 2">
    <name type="scientific">Desmophyllum pertusum</name>
    <dbReference type="NCBI Taxonomy" id="174260"/>
    <lineage>
        <taxon>Eukaryota</taxon>
        <taxon>Metazoa</taxon>
        <taxon>Cnidaria</taxon>
        <taxon>Anthozoa</taxon>
        <taxon>Hexacorallia</taxon>
        <taxon>Scleractinia</taxon>
        <taxon>Caryophylliina</taxon>
        <taxon>Caryophylliidae</taxon>
        <taxon>Desmophyllum</taxon>
    </lineage>
</organism>
<comment type="caution">
    <text evidence="1">The sequence shown here is derived from an EMBL/GenBank/DDBJ whole genome shotgun (WGS) entry which is preliminary data.</text>
</comment>
<evidence type="ECO:0000313" key="1">
    <source>
        <dbReference type="EMBL" id="KAJ7340192.1"/>
    </source>
</evidence>
<reference evidence="1" key="1">
    <citation type="submission" date="2023-01" db="EMBL/GenBank/DDBJ databases">
        <title>Genome assembly of the deep-sea coral Lophelia pertusa.</title>
        <authorList>
            <person name="Herrera S."/>
            <person name="Cordes E."/>
        </authorList>
    </citation>
    <scope>NUCLEOTIDE SEQUENCE</scope>
    <source>
        <strain evidence="1">USNM1676648</strain>
        <tissue evidence="1">Polyp</tissue>
    </source>
</reference>
<dbReference type="AlphaFoldDB" id="A0A9X0CI83"/>
<evidence type="ECO:0000313" key="2">
    <source>
        <dbReference type="Proteomes" id="UP001163046"/>
    </source>
</evidence>
<keyword evidence="2" id="KW-1185">Reference proteome</keyword>
<proteinExistence type="predicted"/>